<keyword evidence="3" id="KW-1185">Reference proteome</keyword>
<dbReference type="PRINTS" id="PR00598">
    <property type="entry name" value="HTHMARR"/>
</dbReference>
<dbReference type="Gene3D" id="1.10.10.10">
    <property type="entry name" value="Winged helix-like DNA-binding domain superfamily/Winged helix DNA-binding domain"/>
    <property type="match status" value="1"/>
</dbReference>
<organism evidence="2 3">
    <name type="scientific">Histidinibacterium lentulum</name>
    <dbReference type="NCBI Taxonomy" id="2480588"/>
    <lineage>
        <taxon>Bacteria</taxon>
        <taxon>Pseudomonadati</taxon>
        <taxon>Pseudomonadota</taxon>
        <taxon>Alphaproteobacteria</taxon>
        <taxon>Rhodobacterales</taxon>
        <taxon>Paracoccaceae</taxon>
        <taxon>Histidinibacterium</taxon>
    </lineage>
</organism>
<comment type="caution">
    <text evidence="2">The sequence shown here is derived from an EMBL/GenBank/DDBJ whole genome shotgun (WGS) entry which is preliminary data.</text>
</comment>
<accession>A0A3N2QRA3</accession>
<sequence>MERHMDSVPARDSVSHILEQWSEVRDDIDLLPIGVLARLLRLSGGLVQQARGWLDAEGLTWESFSLIVTLRRQGPPFAMRPAAILAESLLTSGALTARIDRVEGLGLVRRRPDPGDRRGVIVELTPEGLARADAAISLHAGELRALLGGIEPAELERLDVLLSQALSAVEAARAAANGAAT</sequence>
<dbReference type="SUPFAM" id="SSF46785">
    <property type="entry name" value="Winged helix' DNA-binding domain"/>
    <property type="match status" value="1"/>
</dbReference>
<dbReference type="EMBL" id="RDRB01000011">
    <property type="protein sequence ID" value="ROT97710.1"/>
    <property type="molecule type" value="Genomic_DNA"/>
</dbReference>
<dbReference type="AlphaFoldDB" id="A0A3N2QRA3"/>
<reference evidence="2 3" key="1">
    <citation type="submission" date="2018-10" db="EMBL/GenBank/DDBJ databases">
        <title>Histidinibacterium lentulum gen. nov., sp. nov., a marine bacterium from the culture broth of Picochlorum sp. 122.</title>
        <authorList>
            <person name="Wang G."/>
        </authorList>
    </citation>
    <scope>NUCLEOTIDE SEQUENCE [LARGE SCALE GENOMIC DNA]</scope>
    <source>
        <strain evidence="2 3">B17</strain>
    </source>
</reference>
<dbReference type="PROSITE" id="PS50995">
    <property type="entry name" value="HTH_MARR_2"/>
    <property type="match status" value="1"/>
</dbReference>
<dbReference type="Proteomes" id="UP000268016">
    <property type="component" value="Unassembled WGS sequence"/>
</dbReference>
<evidence type="ECO:0000259" key="1">
    <source>
        <dbReference type="PROSITE" id="PS50995"/>
    </source>
</evidence>
<dbReference type="GO" id="GO:0006950">
    <property type="term" value="P:response to stress"/>
    <property type="evidence" value="ECO:0007669"/>
    <property type="project" value="TreeGrafter"/>
</dbReference>
<dbReference type="InterPro" id="IPR036388">
    <property type="entry name" value="WH-like_DNA-bd_sf"/>
</dbReference>
<evidence type="ECO:0000313" key="3">
    <source>
        <dbReference type="Proteomes" id="UP000268016"/>
    </source>
</evidence>
<name>A0A3N2QRA3_9RHOB</name>
<dbReference type="InterPro" id="IPR000835">
    <property type="entry name" value="HTH_MarR-typ"/>
</dbReference>
<dbReference type="PANTHER" id="PTHR33164:SF104">
    <property type="entry name" value="TRANSCRIPTIONAL REGULATORY PROTEIN"/>
    <property type="match status" value="1"/>
</dbReference>
<proteinExistence type="predicted"/>
<dbReference type="Pfam" id="PF01047">
    <property type="entry name" value="MarR"/>
    <property type="match status" value="1"/>
</dbReference>
<dbReference type="InterPro" id="IPR039422">
    <property type="entry name" value="MarR/SlyA-like"/>
</dbReference>
<gene>
    <name evidence="2" type="ORF">EAT49_18045</name>
</gene>
<protein>
    <submittedName>
        <fullName evidence="2">MarR family transcriptional regulator</fullName>
    </submittedName>
</protein>
<dbReference type="InterPro" id="IPR036390">
    <property type="entry name" value="WH_DNA-bd_sf"/>
</dbReference>
<dbReference type="SMART" id="SM00347">
    <property type="entry name" value="HTH_MARR"/>
    <property type="match status" value="1"/>
</dbReference>
<feature type="domain" description="HTH marR-type" evidence="1">
    <location>
        <begin position="11"/>
        <end position="167"/>
    </location>
</feature>
<dbReference type="GO" id="GO:0003700">
    <property type="term" value="F:DNA-binding transcription factor activity"/>
    <property type="evidence" value="ECO:0007669"/>
    <property type="project" value="InterPro"/>
</dbReference>
<dbReference type="PANTHER" id="PTHR33164">
    <property type="entry name" value="TRANSCRIPTIONAL REGULATOR, MARR FAMILY"/>
    <property type="match status" value="1"/>
</dbReference>
<evidence type="ECO:0000313" key="2">
    <source>
        <dbReference type="EMBL" id="ROT97710.1"/>
    </source>
</evidence>
<dbReference type="OrthoDB" id="32523at2"/>